<dbReference type="RefSeq" id="WP_284130941.1">
    <property type="nucleotide sequence ID" value="NZ_JASKYM010000001.1"/>
</dbReference>
<feature type="binding site" evidence="13">
    <location>
        <position position="62"/>
    </location>
    <ligand>
        <name>Zn(2+)</name>
        <dbReference type="ChEBI" id="CHEBI:29105"/>
    </ligand>
</feature>
<evidence type="ECO:0000256" key="2">
    <source>
        <dbReference type="ARBA" id="ARBA00022516"/>
    </source>
</evidence>
<evidence type="ECO:0000256" key="13">
    <source>
        <dbReference type="HAMAP-Rule" id="MF_01395"/>
    </source>
</evidence>
<comment type="subcellular location">
    <subcellularLocation>
        <location evidence="1 13">Cytoplasm</location>
    </subcellularLocation>
</comment>
<comment type="pathway">
    <text evidence="13">Lipid metabolism; malonyl-CoA biosynthesis; malonyl-CoA from acetyl-CoA: step 1/1.</text>
</comment>
<evidence type="ECO:0000313" key="16">
    <source>
        <dbReference type="Proteomes" id="UP001301012"/>
    </source>
</evidence>
<dbReference type="Pfam" id="PF17848">
    <property type="entry name" value="Zn_ribbon_ACC"/>
    <property type="match status" value="1"/>
</dbReference>
<evidence type="ECO:0000256" key="12">
    <source>
        <dbReference type="ARBA" id="ARBA00025280"/>
    </source>
</evidence>
<comment type="subunit">
    <text evidence="13">Acetyl-CoA carboxylase is a heterohexamer composed of biotin carboxyl carrier protein (AccB), biotin carboxylase (AccC) and two subunits each of ACCase subunit alpha (AccA) and ACCase subunit beta (AccD).</text>
</comment>
<evidence type="ECO:0000256" key="11">
    <source>
        <dbReference type="ARBA" id="ARBA00023160"/>
    </source>
</evidence>
<proteinExistence type="inferred from homology"/>
<dbReference type="EC" id="2.1.3.15" evidence="13"/>
<dbReference type="Gene3D" id="3.90.226.10">
    <property type="entry name" value="2-enoyl-CoA Hydratase, Chain A, domain 1"/>
    <property type="match status" value="1"/>
</dbReference>
<sequence>MIKKFLSSADSSSRRSKESKYITVSLNNKFKENSVDDRFWIYCKGCKDHVFKKDIDENLNVCPKCLTHYKFKTRDRISLLSDEGSFNEFEFNLDIQDPLNFPNYIDKINAYKKNTNESEAVVCGVCTINNIKTTLCVMNPDFMMGSMGSIVGDKITYSIEYAADNNLPLVICTASGGARMQEGMISLMQMAKTSQALSKLEEKSLPYISILTDPTTGGVTASFAMLGDIILSEPNTLIGFAGPRVIEQTINQKLPDGFQTSEFLLEHGFIDLIVNRVDMKDTISNILSLH</sequence>
<dbReference type="Pfam" id="PF01039">
    <property type="entry name" value="Carboxyl_trans"/>
    <property type="match status" value="1"/>
</dbReference>
<dbReference type="HAMAP" id="MF_01395">
    <property type="entry name" value="AcetylCoA_CT_beta"/>
    <property type="match status" value="1"/>
</dbReference>
<evidence type="ECO:0000256" key="3">
    <source>
        <dbReference type="ARBA" id="ARBA00022679"/>
    </source>
</evidence>
<evidence type="ECO:0000256" key="8">
    <source>
        <dbReference type="ARBA" id="ARBA00022833"/>
    </source>
</evidence>
<dbReference type="PROSITE" id="PS50980">
    <property type="entry name" value="COA_CT_NTER"/>
    <property type="match status" value="1"/>
</dbReference>
<keyword evidence="7 13" id="KW-0276">Fatty acid metabolism</keyword>
<feature type="binding site" evidence="13">
    <location>
        <position position="65"/>
    </location>
    <ligand>
        <name>Zn(2+)</name>
        <dbReference type="ChEBI" id="CHEBI:29105"/>
    </ligand>
</feature>
<dbReference type="InterPro" id="IPR011762">
    <property type="entry name" value="COA_CT_N"/>
</dbReference>
<evidence type="ECO:0000256" key="5">
    <source>
        <dbReference type="ARBA" id="ARBA00022741"/>
    </source>
</evidence>
<keyword evidence="11 13" id="KW-0275">Fatty acid biosynthesis</keyword>
<dbReference type="InterPro" id="IPR029045">
    <property type="entry name" value="ClpP/crotonase-like_dom_sf"/>
</dbReference>
<evidence type="ECO:0000256" key="7">
    <source>
        <dbReference type="ARBA" id="ARBA00022832"/>
    </source>
</evidence>
<feature type="binding site" evidence="13">
    <location>
        <position position="46"/>
    </location>
    <ligand>
        <name>Zn(2+)</name>
        <dbReference type="ChEBI" id="CHEBI:29105"/>
    </ligand>
</feature>
<organism evidence="15 16">
    <name type="scientific">Romboutsia sedimentorum</name>
    <dbReference type="NCBI Taxonomy" id="1368474"/>
    <lineage>
        <taxon>Bacteria</taxon>
        <taxon>Bacillati</taxon>
        <taxon>Bacillota</taxon>
        <taxon>Clostridia</taxon>
        <taxon>Peptostreptococcales</taxon>
        <taxon>Peptostreptococcaceae</taxon>
        <taxon>Romboutsia</taxon>
    </lineage>
</organism>
<comment type="function">
    <text evidence="12 13">Component of the acetyl coenzyme A carboxylase (ACC) complex. Biotin carboxylase (BC) catalyzes the carboxylation of biotin on its carrier protein (BCCP) and then the CO(2) group is transferred by the transcarboxylase to acetyl-CoA to form malonyl-CoA.</text>
</comment>
<dbReference type="Proteomes" id="UP001301012">
    <property type="component" value="Unassembled WGS sequence"/>
</dbReference>
<comment type="similarity">
    <text evidence="13">Belongs to the AccD/PCCB family.</text>
</comment>
<dbReference type="PANTHER" id="PTHR42995">
    <property type="entry name" value="ACETYL-COENZYME A CARBOXYLASE CARBOXYL TRANSFERASE SUBUNIT BETA, CHLOROPLASTIC"/>
    <property type="match status" value="1"/>
</dbReference>
<keyword evidence="6 13" id="KW-0863">Zinc-finger</keyword>
<evidence type="ECO:0000256" key="4">
    <source>
        <dbReference type="ARBA" id="ARBA00022723"/>
    </source>
</evidence>
<comment type="caution">
    <text evidence="15">The sequence shown here is derived from an EMBL/GenBank/DDBJ whole genome shotgun (WGS) entry which is preliminary data.</text>
</comment>
<dbReference type="InterPro" id="IPR041010">
    <property type="entry name" value="Znf-ACC"/>
</dbReference>
<feature type="binding site" evidence="13">
    <location>
        <position position="43"/>
    </location>
    <ligand>
        <name>Zn(2+)</name>
        <dbReference type="ChEBI" id="CHEBI:29105"/>
    </ligand>
</feature>
<evidence type="ECO:0000313" key="15">
    <source>
        <dbReference type="EMBL" id="MDK2561947.1"/>
    </source>
</evidence>
<protein>
    <recommendedName>
        <fullName evidence="13">Acetyl-coenzyme A carboxylase carboxyl transferase subunit beta</fullName>
        <shortName evidence="13">ACCase subunit beta</shortName>
        <shortName evidence="13">Acetyl-CoA carboxylase carboxyltransferase subunit beta</shortName>
        <ecNumber evidence="13">2.1.3.15</ecNumber>
    </recommendedName>
</protein>
<gene>
    <name evidence="13 15" type="primary">accD</name>
    <name evidence="15" type="ORF">QOZ84_00170</name>
</gene>
<comment type="catalytic activity">
    <reaction evidence="13">
        <text>N(6)-carboxybiotinyl-L-lysyl-[protein] + acetyl-CoA = N(6)-biotinyl-L-lysyl-[protein] + malonyl-CoA</text>
        <dbReference type="Rhea" id="RHEA:54728"/>
        <dbReference type="Rhea" id="RHEA-COMP:10505"/>
        <dbReference type="Rhea" id="RHEA-COMP:10506"/>
        <dbReference type="ChEBI" id="CHEBI:57288"/>
        <dbReference type="ChEBI" id="CHEBI:57384"/>
        <dbReference type="ChEBI" id="CHEBI:83144"/>
        <dbReference type="ChEBI" id="CHEBI:83145"/>
        <dbReference type="EC" id="2.1.3.15"/>
    </reaction>
</comment>
<feature type="domain" description="CoA carboxyltransferase N-terminal" evidence="14">
    <location>
        <begin position="39"/>
        <end position="290"/>
    </location>
</feature>
<evidence type="ECO:0000256" key="6">
    <source>
        <dbReference type="ARBA" id="ARBA00022771"/>
    </source>
</evidence>
<keyword evidence="5 13" id="KW-0547">Nucleotide-binding</keyword>
<comment type="cofactor">
    <cofactor evidence="13">
        <name>Zn(2+)</name>
        <dbReference type="ChEBI" id="CHEBI:29105"/>
    </cofactor>
    <text evidence="13">Binds 1 zinc ion per subunit.</text>
</comment>
<evidence type="ECO:0000256" key="9">
    <source>
        <dbReference type="ARBA" id="ARBA00022840"/>
    </source>
</evidence>
<reference evidence="15 16" key="1">
    <citation type="submission" date="2023-05" db="EMBL/GenBank/DDBJ databases">
        <title>Rombocin, a short stable natural nisin variant, displays selective antimicrobial activity against Listeria monocytogenes and employs dual mode of action to kill target bacterial strains.</title>
        <authorList>
            <person name="Wambui J."/>
            <person name="Stephan R."/>
            <person name="Kuipers O.P."/>
        </authorList>
    </citation>
    <scope>NUCLEOTIDE SEQUENCE [LARGE SCALE GENOMIC DNA]</scope>
    <source>
        <strain evidence="15 16">RC002</strain>
    </source>
</reference>
<name>A0ABT7E4U1_9FIRM</name>
<evidence type="ECO:0000256" key="1">
    <source>
        <dbReference type="ARBA" id="ARBA00004496"/>
    </source>
</evidence>
<dbReference type="SUPFAM" id="SSF52096">
    <property type="entry name" value="ClpP/crotonase"/>
    <property type="match status" value="1"/>
</dbReference>
<evidence type="ECO:0000259" key="14">
    <source>
        <dbReference type="PROSITE" id="PS50980"/>
    </source>
</evidence>
<dbReference type="PRINTS" id="PR01070">
    <property type="entry name" value="ACCCTRFRASEB"/>
</dbReference>
<dbReference type="NCBIfam" id="TIGR00515">
    <property type="entry name" value="accD"/>
    <property type="match status" value="1"/>
</dbReference>
<accession>A0ABT7E4U1</accession>
<keyword evidence="15" id="KW-0436">Ligase</keyword>
<dbReference type="InterPro" id="IPR034733">
    <property type="entry name" value="AcCoA_carboxyl_beta"/>
</dbReference>
<dbReference type="InterPro" id="IPR000438">
    <property type="entry name" value="Acetyl_CoA_COase_Trfase_b_su"/>
</dbReference>
<feature type="zinc finger region" description="C4-type" evidence="13">
    <location>
        <begin position="43"/>
        <end position="65"/>
    </location>
</feature>
<keyword evidence="3 13" id="KW-0808">Transferase</keyword>
<keyword evidence="2 13" id="KW-0444">Lipid biosynthesis</keyword>
<keyword evidence="8 13" id="KW-0862">Zinc</keyword>
<keyword evidence="9 13" id="KW-0067">ATP-binding</keyword>
<dbReference type="PANTHER" id="PTHR42995:SF5">
    <property type="entry name" value="ACETYL-COENZYME A CARBOXYLASE CARBOXYL TRANSFERASE SUBUNIT BETA, CHLOROPLASTIC"/>
    <property type="match status" value="1"/>
</dbReference>
<keyword evidence="13" id="KW-0963">Cytoplasm</keyword>
<evidence type="ECO:0000256" key="10">
    <source>
        <dbReference type="ARBA" id="ARBA00023098"/>
    </source>
</evidence>
<dbReference type="GO" id="GO:0003989">
    <property type="term" value="F:acetyl-CoA carboxylase activity"/>
    <property type="evidence" value="ECO:0007669"/>
    <property type="project" value="UniProtKB-EC"/>
</dbReference>
<dbReference type="EMBL" id="JASKYM010000001">
    <property type="protein sequence ID" value="MDK2561947.1"/>
    <property type="molecule type" value="Genomic_DNA"/>
</dbReference>
<keyword evidence="16" id="KW-1185">Reference proteome</keyword>
<keyword evidence="4 13" id="KW-0479">Metal-binding</keyword>
<keyword evidence="10 13" id="KW-0443">Lipid metabolism</keyword>